<evidence type="ECO:0000256" key="2">
    <source>
        <dbReference type="ARBA" id="ARBA00022723"/>
    </source>
</evidence>
<dbReference type="GO" id="GO:0004065">
    <property type="term" value="F:arylsulfatase activity"/>
    <property type="evidence" value="ECO:0007669"/>
    <property type="project" value="TreeGrafter"/>
</dbReference>
<gene>
    <name evidence="6" type="ORF">JIN87_10170</name>
</gene>
<evidence type="ECO:0000313" key="7">
    <source>
        <dbReference type="Proteomes" id="UP000617628"/>
    </source>
</evidence>
<reference evidence="6" key="1">
    <citation type="submission" date="2021-01" db="EMBL/GenBank/DDBJ databases">
        <title>Modified the classification status of verrucomicrobia.</title>
        <authorList>
            <person name="Feng X."/>
        </authorList>
    </citation>
    <scope>NUCLEOTIDE SEQUENCE</scope>
    <source>
        <strain evidence="6">KCTC 13126</strain>
    </source>
</reference>
<dbReference type="RefSeq" id="WP_200355451.1">
    <property type="nucleotide sequence ID" value="NZ_JAENIL010000016.1"/>
</dbReference>
<keyword evidence="3 6" id="KW-0378">Hydrolase</keyword>
<dbReference type="EMBL" id="JAENIL010000016">
    <property type="protein sequence ID" value="MBK1877235.1"/>
    <property type="molecule type" value="Genomic_DNA"/>
</dbReference>
<dbReference type="AlphaFoldDB" id="A0A934VQT2"/>
<comment type="similarity">
    <text evidence="1">Belongs to the sulfatase family.</text>
</comment>
<dbReference type="Gene3D" id="1.25.10.10">
    <property type="entry name" value="Leucine-rich Repeat Variant"/>
    <property type="match status" value="1"/>
</dbReference>
<dbReference type="InterPro" id="IPR011989">
    <property type="entry name" value="ARM-like"/>
</dbReference>
<organism evidence="6 7">
    <name type="scientific">Pelagicoccus mobilis</name>
    <dbReference type="NCBI Taxonomy" id="415221"/>
    <lineage>
        <taxon>Bacteria</taxon>
        <taxon>Pseudomonadati</taxon>
        <taxon>Verrucomicrobiota</taxon>
        <taxon>Opitutia</taxon>
        <taxon>Puniceicoccales</taxon>
        <taxon>Pelagicoccaceae</taxon>
        <taxon>Pelagicoccus</taxon>
    </lineage>
</organism>
<comment type="caution">
    <text evidence="6">The sequence shown here is derived from an EMBL/GenBank/DDBJ whole genome shotgun (WGS) entry which is preliminary data.</text>
</comment>
<dbReference type="PANTHER" id="PTHR42693:SF53">
    <property type="entry name" value="ENDO-4-O-SULFATASE"/>
    <property type="match status" value="1"/>
</dbReference>
<evidence type="ECO:0000259" key="5">
    <source>
        <dbReference type="Pfam" id="PF00884"/>
    </source>
</evidence>
<feature type="domain" description="Sulfatase N-terminal" evidence="5">
    <location>
        <begin position="24"/>
        <end position="299"/>
    </location>
</feature>
<dbReference type="PROSITE" id="PS00523">
    <property type="entry name" value="SULFATASE_1"/>
    <property type="match status" value="1"/>
</dbReference>
<name>A0A934VQT2_9BACT</name>
<proteinExistence type="inferred from homology"/>
<dbReference type="PANTHER" id="PTHR42693">
    <property type="entry name" value="ARYLSULFATASE FAMILY MEMBER"/>
    <property type="match status" value="1"/>
</dbReference>
<keyword evidence="2" id="KW-0479">Metal-binding</keyword>
<keyword evidence="4" id="KW-0106">Calcium</keyword>
<dbReference type="InterPro" id="IPR016024">
    <property type="entry name" value="ARM-type_fold"/>
</dbReference>
<dbReference type="InterPro" id="IPR000917">
    <property type="entry name" value="Sulfatase_N"/>
</dbReference>
<dbReference type="InterPro" id="IPR050738">
    <property type="entry name" value="Sulfatase"/>
</dbReference>
<evidence type="ECO:0000313" key="6">
    <source>
        <dbReference type="EMBL" id="MBK1877235.1"/>
    </source>
</evidence>
<accession>A0A934VQT2</accession>
<protein>
    <submittedName>
        <fullName evidence="6">Sulfatase-like hydrolase/transferase</fullName>
    </submittedName>
</protein>
<dbReference type="InterPro" id="IPR024607">
    <property type="entry name" value="Sulfatase_CS"/>
</dbReference>
<evidence type="ECO:0000256" key="4">
    <source>
        <dbReference type="ARBA" id="ARBA00022837"/>
    </source>
</evidence>
<evidence type="ECO:0000256" key="3">
    <source>
        <dbReference type="ARBA" id="ARBA00022801"/>
    </source>
</evidence>
<dbReference type="GO" id="GO:0046872">
    <property type="term" value="F:metal ion binding"/>
    <property type="evidence" value="ECO:0007669"/>
    <property type="project" value="UniProtKB-KW"/>
</dbReference>
<keyword evidence="7" id="KW-1185">Reference proteome</keyword>
<dbReference type="Gene3D" id="3.40.720.10">
    <property type="entry name" value="Alkaline Phosphatase, subunit A"/>
    <property type="match status" value="1"/>
</dbReference>
<dbReference type="CDD" id="cd16027">
    <property type="entry name" value="SGSH"/>
    <property type="match status" value="1"/>
</dbReference>
<dbReference type="InterPro" id="IPR017850">
    <property type="entry name" value="Alkaline_phosphatase_core_sf"/>
</dbReference>
<dbReference type="Proteomes" id="UP000617628">
    <property type="component" value="Unassembled WGS sequence"/>
</dbReference>
<dbReference type="Pfam" id="PF13646">
    <property type="entry name" value="HEAT_2"/>
    <property type="match status" value="1"/>
</dbReference>
<dbReference type="SUPFAM" id="SSF53649">
    <property type="entry name" value="Alkaline phosphatase-like"/>
    <property type="match status" value="1"/>
</dbReference>
<evidence type="ECO:0000256" key="1">
    <source>
        <dbReference type="ARBA" id="ARBA00008779"/>
    </source>
</evidence>
<dbReference type="SUPFAM" id="SSF48371">
    <property type="entry name" value="ARM repeat"/>
    <property type="match status" value="1"/>
</dbReference>
<sequence length="612" mass="69734">MKRLITLMILTAVAFTVAGKERRPNILWITSEDNGINWISAYGGTNAQTPAIDSLADEGFRYEYCFDNAAVCAPTRSVWITGMYGISNGTQPMRSRNEIPHDQIRYYPDLLKKAGYHTSNPGKTDYNIGGREDKEPWDYGNGKEIYGWRERKPGQPFFCVYNINESHESRAHGDVENTKTDPAKMKLFSYHPDLPEIRKTYAKYADAVERMDKILGKCLAALEADGLADDTIVIYNSDHGGVMARSKRFVYSSGIHCPLIVRIPERFKHLYPGMEPGTTVDRLVSFIDMPKTWLSLAGAEIPDTYQGTVFLGEGIEPEPEYHLAFRERADERLDNVRVMRGKHYSYHINYMPFAPAGQHLAYLWKAKGTAAWEQHHREGKTDDITGRFFRPRVSEEFYDNQVDFDNVYNLIDSPAHQAKIAELKAALRRKQLELHDSGLLPEKMRERRAAENGLTIYAMVRDPKLYPLADYLDAADRALSRDKGNLDAFVDALSDVDEGMRWWAVVGIHLLEQDASPVRKTLEKALEDDSHEVRIMAAWTLIKLGKTKKALACLERLLFEGTNNEWMLHNVIDWMGEPALPLVKKFIDNDGELKGRYGISIFGRIAQLNGWL</sequence>
<dbReference type="Pfam" id="PF00884">
    <property type="entry name" value="Sulfatase"/>
    <property type="match status" value="1"/>
</dbReference>